<evidence type="ECO:0000256" key="2">
    <source>
        <dbReference type="ARBA" id="ARBA00022737"/>
    </source>
</evidence>
<dbReference type="EMBL" id="JAXUIC010000005">
    <property type="protein sequence ID" value="KAK4591407.1"/>
    <property type="molecule type" value="Genomic_DNA"/>
</dbReference>
<feature type="domain" description="Disease resistance N-terminal" evidence="7">
    <location>
        <begin position="10"/>
        <end position="97"/>
    </location>
</feature>
<dbReference type="InterPro" id="IPR002182">
    <property type="entry name" value="NB-ARC"/>
</dbReference>
<comment type="caution">
    <text evidence="10">The sequence shown here is derived from an EMBL/GenBank/DDBJ whole genome shotgun (WGS) entry which is preliminary data.</text>
</comment>
<organism evidence="10 11">
    <name type="scientific">Quercus rubra</name>
    <name type="common">Northern red oak</name>
    <name type="synonym">Quercus borealis</name>
    <dbReference type="NCBI Taxonomy" id="3512"/>
    <lineage>
        <taxon>Eukaryota</taxon>
        <taxon>Viridiplantae</taxon>
        <taxon>Streptophyta</taxon>
        <taxon>Embryophyta</taxon>
        <taxon>Tracheophyta</taxon>
        <taxon>Spermatophyta</taxon>
        <taxon>Magnoliopsida</taxon>
        <taxon>eudicotyledons</taxon>
        <taxon>Gunneridae</taxon>
        <taxon>Pentapetalae</taxon>
        <taxon>rosids</taxon>
        <taxon>fabids</taxon>
        <taxon>Fagales</taxon>
        <taxon>Fagaceae</taxon>
        <taxon>Quercus</taxon>
    </lineage>
</organism>
<dbReference type="GO" id="GO:0051707">
    <property type="term" value="P:response to other organism"/>
    <property type="evidence" value="ECO:0007669"/>
    <property type="project" value="UniProtKB-ARBA"/>
</dbReference>
<keyword evidence="11" id="KW-1185">Reference proteome</keyword>
<keyword evidence="5" id="KW-0067">ATP-binding</keyword>
<sequence>MSVVREAALSYFLQNLFDKLTSLDLLKIFNQEQFDTDLKKWKTTLMKIRAVLDDVEEKQMTCWVVKIWLDELEDLAYDVEDILDGFATEALRHELTARAEASTSKILKLIPGCVGLNRNYVTFSARMLSKIKEIDTRLQEIVTQTNDLELKVKAQGMTKTTRSRLPSTSLVNEGQIFCRDEDKKAIINLLLSGESGDAQLSVIPILGMAGLGKTTLAHLIYNEDNVDSYFDLKAWIHVSEDFDIVRVTKVILQSITCETYDINDLNLLQVKLKDKLFGKKFLLILDDAWNENYNYWTQLRCPFEFGAPGSKIVVTTQNDRVSSTLGTAKAYKLKGLSNDACLTIFIQHALGTTDFSACPELEEIGQKISERCKGSPLVAKAIGVLSSTIHNLDEWKHVLKNKIWNMVEANDDVLPTLRLSYIYLPSHLKRCFAYCSLFPKDYEFEEKELVLLWMAEGLIQETKENKPIEDLNVEYFRDLIGGSFFQQSSSNKSLFVMHDLINDLAQWAARDSCYRLEDKLGGNKQFKISVKVCHFSYIRGFRDGITKFEDFPTNACLRTFLPLPIKNKGYLTNIYVSNSLLRQLRYLRVLSLSGYEIDELPNSISDLKHLRYFNLSYTKITSLPKSITSLCNLQTLILKGCSHLTKLPEKIGNLVNLRHLDITDVLLIKEMAMGLKELKSLQTLSDFIVGKDTESKIGDLMNLEFLRGRLCISSLENVPNAKDARNANLNCKKNLDVLVMKWQFDDLQVTRVAVDVLDMLRPPSMVKELFIEGYVGEKFPTWLGDPSFSNMVLLRIENCKNCTSLPAIGQLPSLKDVVIKGMAKVRSIGPEFYGKSCLKPFQSLEKLCFKNMQEWQDWIPRGGGYEFPRLYELTIYRCPKLQGNLPHHLPSLEKFFVHQCKQLFVSIPSLPMLHELEIVGCKKVRSENTMQLSSLKSVFFSIPMPNILKEKFMQRLTKIEYLKIYDCKELTTSLWQDRLESLVRLYIKSCPRLVNISLPSTLRTITIESCHALNSLPISNCTCLEHATIEGCTSLSSISRGKLPPSLKRLDVHNCENLLFVVDVGEASSSSSLKMIEENLHGNSNNNASFLQHLEIKDCKSLKCLSSSGNLSVMLKHLEIYGCLKLTSLSSRDQLPAALKHISIRLCPMLESIANTLHNDASLEQLKIWHCEKLKTLPEGLHKLCHLNEINIGGCSSLVSFPDEGLLPTNLRKLVIQDCKNLKSLPNCLYILTSLQKLSIRQCPSIIFFHEEGFPTNLTSLNLSSVNIGKQVVEWGLHRLTSLKYLKIYGFLDWQSFPEEGENMMMLPSSLTSLEIMSFPHLVFLSSKGFQNLSALKKLLIYDCPKLSSLPEKGLPLSLLKLYIYKCQLLEQHCKKRDGRREWLCGSR</sequence>
<dbReference type="EMBL" id="JAXUIC010000005">
    <property type="protein sequence ID" value="KAK4591408.1"/>
    <property type="molecule type" value="Genomic_DNA"/>
</dbReference>
<dbReference type="InterPro" id="IPR036388">
    <property type="entry name" value="WH-like_DNA-bd_sf"/>
</dbReference>
<evidence type="ECO:0000259" key="9">
    <source>
        <dbReference type="Pfam" id="PF25019"/>
    </source>
</evidence>
<dbReference type="PRINTS" id="PR00364">
    <property type="entry name" value="DISEASERSIST"/>
</dbReference>
<accession>A0AAN7FEZ7</accession>
<evidence type="ECO:0000256" key="3">
    <source>
        <dbReference type="ARBA" id="ARBA00022741"/>
    </source>
</evidence>
<dbReference type="PANTHER" id="PTHR36766:SF51">
    <property type="entry name" value="DISEASE RESISTANCE RPP13-LIKE PROTEIN 1"/>
    <property type="match status" value="1"/>
</dbReference>
<keyword evidence="2" id="KW-0677">Repeat</keyword>
<dbReference type="InterPro" id="IPR041118">
    <property type="entry name" value="Rx_N"/>
</dbReference>
<evidence type="ECO:0000259" key="7">
    <source>
        <dbReference type="Pfam" id="PF18052"/>
    </source>
</evidence>
<dbReference type="Pfam" id="PF18052">
    <property type="entry name" value="Rx_N"/>
    <property type="match status" value="1"/>
</dbReference>
<keyword evidence="1" id="KW-0433">Leucine-rich repeat</keyword>
<evidence type="ECO:0000256" key="4">
    <source>
        <dbReference type="ARBA" id="ARBA00022821"/>
    </source>
</evidence>
<dbReference type="Gene3D" id="1.10.8.430">
    <property type="entry name" value="Helical domain of apoptotic protease-activating factors"/>
    <property type="match status" value="1"/>
</dbReference>
<reference evidence="10 11" key="1">
    <citation type="journal article" date="2023" name="G3 (Bethesda)">
        <title>A haplotype-resolved chromosome-scale genome for Quercus rubra L. provides insights into the genetics of adaptive traits for red oak species.</title>
        <authorList>
            <person name="Kapoor B."/>
            <person name="Jenkins J."/>
            <person name="Schmutz J."/>
            <person name="Zhebentyayeva T."/>
            <person name="Kuelheim C."/>
            <person name="Coggeshall M."/>
            <person name="Heim C."/>
            <person name="Lasky J.R."/>
            <person name="Leites L."/>
            <person name="Islam-Faridi N."/>
            <person name="Romero-Severson J."/>
            <person name="DeLeo V.L."/>
            <person name="Lucas S.M."/>
            <person name="Lazic D."/>
            <person name="Gailing O."/>
            <person name="Carlson J."/>
            <person name="Staton M."/>
        </authorList>
    </citation>
    <scope>NUCLEOTIDE SEQUENCE [LARGE SCALE GENOMIC DNA]</scope>
    <source>
        <strain evidence="10">Pseudo-F2</strain>
    </source>
</reference>
<dbReference type="SUPFAM" id="SSF52540">
    <property type="entry name" value="P-loop containing nucleoside triphosphate hydrolases"/>
    <property type="match status" value="1"/>
</dbReference>
<feature type="domain" description="Disease resistance protein winged helix" evidence="8">
    <location>
        <begin position="437"/>
        <end position="505"/>
    </location>
</feature>
<dbReference type="InterPro" id="IPR027417">
    <property type="entry name" value="P-loop_NTPase"/>
</dbReference>
<dbReference type="SUPFAM" id="SSF52058">
    <property type="entry name" value="L domain-like"/>
    <property type="match status" value="3"/>
</dbReference>
<dbReference type="FunFam" id="1.10.10.10:FF:000322">
    <property type="entry name" value="Probable disease resistance protein At1g63360"/>
    <property type="match status" value="1"/>
</dbReference>
<feature type="domain" description="NB-ARC" evidence="6">
    <location>
        <begin position="180"/>
        <end position="349"/>
    </location>
</feature>
<dbReference type="Pfam" id="PF25019">
    <property type="entry name" value="LRR_R13L1-DRL21"/>
    <property type="match status" value="1"/>
</dbReference>
<dbReference type="InterPro" id="IPR058922">
    <property type="entry name" value="WHD_DRP"/>
</dbReference>
<dbReference type="InterPro" id="IPR032675">
    <property type="entry name" value="LRR_dom_sf"/>
</dbReference>
<evidence type="ECO:0000256" key="1">
    <source>
        <dbReference type="ARBA" id="ARBA00022614"/>
    </source>
</evidence>
<evidence type="ECO:0000259" key="6">
    <source>
        <dbReference type="Pfam" id="PF00931"/>
    </source>
</evidence>
<evidence type="ECO:0008006" key="12">
    <source>
        <dbReference type="Google" id="ProtNLM"/>
    </source>
</evidence>
<dbReference type="PANTHER" id="PTHR36766">
    <property type="entry name" value="PLANT BROAD-SPECTRUM MILDEW RESISTANCE PROTEIN RPW8"/>
    <property type="match status" value="1"/>
</dbReference>
<keyword evidence="4" id="KW-0611">Plant defense</keyword>
<evidence type="ECO:0000313" key="10">
    <source>
        <dbReference type="EMBL" id="KAK4591407.1"/>
    </source>
</evidence>
<evidence type="ECO:0000259" key="8">
    <source>
        <dbReference type="Pfam" id="PF23559"/>
    </source>
</evidence>
<dbReference type="Gene3D" id="1.10.10.10">
    <property type="entry name" value="Winged helix-like DNA-binding domain superfamily/Winged helix DNA-binding domain"/>
    <property type="match status" value="1"/>
</dbReference>
<protein>
    <recommendedName>
        <fullName evidence="12">CC-NBS-LRR protein</fullName>
    </recommendedName>
</protein>
<dbReference type="InterPro" id="IPR042197">
    <property type="entry name" value="Apaf_helical"/>
</dbReference>
<name>A0AAN7FEZ7_QUERU</name>
<dbReference type="GO" id="GO:0005524">
    <property type="term" value="F:ATP binding"/>
    <property type="evidence" value="ECO:0007669"/>
    <property type="project" value="UniProtKB-KW"/>
</dbReference>
<dbReference type="Gene3D" id="3.40.50.300">
    <property type="entry name" value="P-loop containing nucleotide triphosphate hydrolases"/>
    <property type="match status" value="1"/>
</dbReference>
<dbReference type="Gene3D" id="3.80.10.10">
    <property type="entry name" value="Ribonuclease Inhibitor"/>
    <property type="match status" value="4"/>
</dbReference>
<dbReference type="InterPro" id="IPR056789">
    <property type="entry name" value="LRR_R13L1-DRL21"/>
</dbReference>
<dbReference type="Proteomes" id="UP001324115">
    <property type="component" value="Unassembled WGS sequence"/>
</dbReference>
<evidence type="ECO:0000256" key="5">
    <source>
        <dbReference type="ARBA" id="ARBA00022840"/>
    </source>
</evidence>
<dbReference type="Pfam" id="PF23559">
    <property type="entry name" value="WHD_DRP"/>
    <property type="match status" value="1"/>
</dbReference>
<keyword evidence="3" id="KW-0547">Nucleotide-binding</keyword>
<feature type="domain" description="R13L1/DRL21-like LRR repeat region" evidence="9">
    <location>
        <begin position="697"/>
        <end position="822"/>
    </location>
</feature>
<proteinExistence type="predicted"/>
<evidence type="ECO:0000313" key="11">
    <source>
        <dbReference type="Proteomes" id="UP001324115"/>
    </source>
</evidence>
<dbReference type="GO" id="GO:0043531">
    <property type="term" value="F:ADP binding"/>
    <property type="evidence" value="ECO:0007669"/>
    <property type="project" value="InterPro"/>
</dbReference>
<dbReference type="GO" id="GO:0006952">
    <property type="term" value="P:defense response"/>
    <property type="evidence" value="ECO:0007669"/>
    <property type="project" value="UniProtKB-KW"/>
</dbReference>
<dbReference type="Gene3D" id="1.20.5.4130">
    <property type="match status" value="1"/>
</dbReference>
<dbReference type="Pfam" id="PF00931">
    <property type="entry name" value="NB-ARC"/>
    <property type="match status" value="1"/>
</dbReference>
<gene>
    <name evidence="10" type="ORF">RGQ29_021564</name>
</gene>